<dbReference type="Proteomes" id="UP001175228">
    <property type="component" value="Unassembled WGS sequence"/>
</dbReference>
<feature type="region of interest" description="Disordered" evidence="1">
    <location>
        <begin position="191"/>
        <end position="220"/>
    </location>
</feature>
<accession>A0AA39PB65</accession>
<evidence type="ECO:0000313" key="2">
    <source>
        <dbReference type="EMBL" id="KAK0480409.1"/>
    </source>
</evidence>
<proteinExistence type="predicted"/>
<feature type="region of interest" description="Disordered" evidence="1">
    <location>
        <begin position="1"/>
        <end position="21"/>
    </location>
</feature>
<sequence length="323" mass="35511">MPRKASMQSLHNQAALAQQGRAHKHAITAQFSKTKNIIKMSSPDDANNSDCSVCCWDGSINHSPSTDGESDSDSAFSNSSDELDTNGSTSDCLLELDGWDLEQAGGVLDRRTAVIERLRQENKAEVKLLKELLAWDKITAKKTVKQWKRAEKSFAAAAAMKKEERDVITWKGHSASMMCSFFAPRAIPNSGSSQLPSSMATTTHPSSSASSPSYDSSPSHNYDTIFTGYLSDEEESDDDNENRLQFTAEECAESESNEFGPSDGSNGGQTTINPEATFCVRTVLAPKRCHLEVPACEMRKRAQQHQKHEFLDGYKALKKMILS</sequence>
<protein>
    <submittedName>
        <fullName evidence="2">Uncharacterized protein</fullName>
    </submittedName>
</protein>
<evidence type="ECO:0000256" key="1">
    <source>
        <dbReference type="SAM" id="MobiDB-lite"/>
    </source>
</evidence>
<feature type="compositionally biased region" description="Polar residues" evidence="1">
    <location>
        <begin position="1"/>
        <end position="16"/>
    </location>
</feature>
<gene>
    <name evidence="2" type="ORF">EDD18DRAFT_1363711</name>
</gene>
<name>A0AA39PB65_9AGAR</name>
<organism evidence="2 3">
    <name type="scientific">Armillaria luteobubalina</name>
    <dbReference type="NCBI Taxonomy" id="153913"/>
    <lineage>
        <taxon>Eukaryota</taxon>
        <taxon>Fungi</taxon>
        <taxon>Dikarya</taxon>
        <taxon>Basidiomycota</taxon>
        <taxon>Agaricomycotina</taxon>
        <taxon>Agaricomycetes</taxon>
        <taxon>Agaricomycetidae</taxon>
        <taxon>Agaricales</taxon>
        <taxon>Marasmiineae</taxon>
        <taxon>Physalacriaceae</taxon>
        <taxon>Armillaria</taxon>
    </lineage>
</organism>
<dbReference type="EMBL" id="JAUEPU010000081">
    <property type="protein sequence ID" value="KAK0480409.1"/>
    <property type="molecule type" value="Genomic_DNA"/>
</dbReference>
<feature type="compositionally biased region" description="Low complexity" evidence="1">
    <location>
        <begin position="196"/>
        <end position="219"/>
    </location>
</feature>
<keyword evidence="3" id="KW-1185">Reference proteome</keyword>
<reference evidence="2" key="1">
    <citation type="submission" date="2023-06" db="EMBL/GenBank/DDBJ databases">
        <authorList>
            <consortium name="Lawrence Berkeley National Laboratory"/>
            <person name="Ahrendt S."/>
            <person name="Sahu N."/>
            <person name="Indic B."/>
            <person name="Wong-Bajracharya J."/>
            <person name="Merenyi Z."/>
            <person name="Ke H.-M."/>
            <person name="Monk M."/>
            <person name="Kocsube S."/>
            <person name="Drula E."/>
            <person name="Lipzen A."/>
            <person name="Balint B."/>
            <person name="Henrissat B."/>
            <person name="Andreopoulos B."/>
            <person name="Martin F.M."/>
            <person name="Harder C.B."/>
            <person name="Rigling D."/>
            <person name="Ford K.L."/>
            <person name="Foster G.D."/>
            <person name="Pangilinan J."/>
            <person name="Papanicolaou A."/>
            <person name="Barry K."/>
            <person name="LaButti K."/>
            <person name="Viragh M."/>
            <person name="Koriabine M."/>
            <person name="Yan M."/>
            <person name="Riley R."/>
            <person name="Champramary S."/>
            <person name="Plett K.L."/>
            <person name="Tsai I.J."/>
            <person name="Slot J."/>
            <person name="Sipos G."/>
            <person name="Plett J."/>
            <person name="Nagy L.G."/>
            <person name="Grigoriev I.V."/>
        </authorList>
    </citation>
    <scope>NUCLEOTIDE SEQUENCE</scope>
    <source>
        <strain evidence="2">HWK02</strain>
    </source>
</reference>
<feature type="region of interest" description="Disordered" evidence="1">
    <location>
        <begin position="64"/>
        <end position="85"/>
    </location>
</feature>
<comment type="caution">
    <text evidence="2">The sequence shown here is derived from an EMBL/GenBank/DDBJ whole genome shotgun (WGS) entry which is preliminary data.</text>
</comment>
<dbReference type="AlphaFoldDB" id="A0AA39PB65"/>
<feature type="region of interest" description="Disordered" evidence="1">
    <location>
        <begin position="251"/>
        <end position="270"/>
    </location>
</feature>
<evidence type="ECO:0000313" key="3">
    <source>
        <dbReference type="Proteomes" id="UP001175228"/>
    </source>
</evidence>